<dbReference type="RefSeq" id="WP_148690572.1">
    <property type="nucleotide sequence ID" value="NZ_CP020477.1"/>
</dbReference>
<dbReference type="Proteomes" id="UP000193404">
    <property type="component" value="Chromosome"/>
</dbReference>
<evidence type="ECO:0000259" key="1">
    <source>
        <dbReference type="Pfam" id="PF12802"/>
    </source>
</evidence>
<dbReference type="InterPro" id="IPR000835">
    <property type="entry name" value="HTH_MarR-typ"/>
</dbReference>
<dbReference type="OrthoDB" id="42111at2157"/>
<dbReference type="GO" id="GO:0003700">
    <property type="term" value="F:DNA-binding transcription factor activity"/>
    <property type="evidence" value="ECO:0007669"/>
    <property type="project" value="InterPro"/>
</dbReference>
<evidence type="ECO:0000313" key="3">
    <source>
        <dbReference type="Proteomes" id="UP000193404"/>
    </source>
</evidence>
<sequence>MEENILFPDGRSVDIHKVIGFMYGLTESELNILHLLMETNDKLTVEEIAKKLNIAQTSISKPINILIDKGLVYKEKKVYNKMKKARLVYYVDKNKLYSKLTKDLEYIKNSFATEYHSHLLNKGIEVYNNFK</sequence>
<reference evidence="2 3" key="1">
    <citation type="submission" date="2017-03" db="EMBL/GenBank/DDBJ databases">
        <title>Sulfur activation and transportation mechanism of thermophilic Archaea Acidianus manzaensis YN-25.</title>
        <authorList>
            <person name="Ma Y."/>
            <person name="Yang Y."/>
            <person name="Xia J."/>
        </authorList>
    </citation>
    <scope>NUCLEOTIDE SEQUENCE [LARGE SCALE GENOMIC DNA]</scope>
    <source>
        <strain evidence="2 3">YN-25</strain>
    </source>
</reference>
<dbReference type="SUPFAM" id="SSF46785">
    <property type="entry name" value="Winged helix' DNA-binding domain"/>
    <property type="match status" value="1"/>
</dbReference>
<dbReference type="InterPro" id="IPR036388">
    <property type="entry name" value="WH-like_DNA-bd_sf"/>
</dbReference>
<gene>
    <name evidence="2" type="ORF">B6F84_01460</name>
</gene>
<dbReference type="AlphaFoldDB" id="A0A1W6JX01"/>
<keyword evidence="3" id="KW-1185">Reference proteome</keyword>
<dbReference type="CDD" id="cd00090">
    <property type="entry name" value="HTH_ARSR"/>
    <property type="match status" value="1"/>
</dbReference>
<dbReference type="InterPro" id="IPR011991">
    <property type="entry name" value="ArsR-like_HTH"/>
</dbReference>
<feature type="domain" description="HTH marR-type" evidence="1">
    <location>
        <begin position="23"/>
        <end position="75"/>
    </location>
</feature>
<evidence type="ECO:0000313" key="2">
    <source>
        <dbReference type="EMBL" id="ARM74821.1"/>
    </source>
</evidence>
<dbReference type="GeneID" id="41589545"/>
<dbReference type="Gene3D" id="1.10.10.10">
    <property type="entry name" value="Winged helix-like DNA-binding domain superfamily/Winged helix DNA-binding domain"/>
    <property type="match status" value="1"/>
</dbReference>
<dbReference type="STRING" id="282676.B6F84_01460"/>
<dbReference type="Pfam" id="PF12802">
    <property type="entry name" value="MarR_2"/>
    <property type="match status" value="1"/>
</dbReference>
<name>A0A1W6JX01_9CREN</name>
<accession>A0A1W6JX01</accession>
<dbReference type="KEGG" id="aman:B6F84_01460"/>
<protein>
    <submittedName>
        <fullName evidence="2">TrmB family transcriptional regulator</fullName>
    </submittedName>
</protein>
<dbReference type="InterPro" id="IPR036390">
    <property type="entry name" value="WH_DNA-bd_sf"/>
</dbReference>
<proteinExistence type="predicted"/>
<organism evidence="2 3">
    <name type="scientific">Acidianus manzaensis</name>
    <dbReference type="NCBI Taxonomy" id="282676"/>
    <lineage>
        <taxon>Archaea</taxon>
        <taxon>Thermoproteota</taxon>
        <taxon>Thermoprotei</taxon>
        <taxon>Sulfolobales</taxon>
        <taxon>Sulfolobaceae</taxon>
        <taxon>Acidianus</taxon>
    </lineage>
</organism>
<dbReference type="EMBL" id="CP020477">
    <property type="protein sequence ID" value="ARM74821.1"/>
    <property type="molecule type" value="Genomic_DNA"/>
</dbReference>